<protein>
    <submittedName>
        <fullName evidence="1">Uncharacterized protein</fullName>
    </submittedName>
</protein>
<reference evidence="1 2" key="1">
    <citation type="journal article" date="2015" name="ISME J.">
        <title>The diversity and host interactions of Propionibacterium acnes bacteriophages on human skin.</title>
        <authorList>
            <person name="Liu J."/>
            <person name="Yan R."/>
            <person name="Zhong Q."/>
            <person name="Ngo S."/>
            <person name="Bangayan N.J."/>
            <person name="Nguyen L."/>
            <person name="Lui T."/>
            <person name="Liu M."/>
            <person name="Erfe M.C."/>
            <person name="Craft N."/>
            <person name="Tomida S."/>
            <person name="Li H."/>
        </authorList>
    </citation>
    <scope>NUCLEOTIDE SEQUENCE [LARGE SCALE GENOMIC DNA]</scope>
    <source>
        <strain evidence="1">PHL114N00</strain>
    </source>
</reference>
<gene>
    <name evidence="1" type="ORF">PHL114N00_43</name>
</gene>
<evidence type="ECO:0000313" key="1">
    <source>
        <dbReference type="EMBL" id="AII29396.1"/>
    </source>
</evidence>
<organism evidence="1 2">
    <name type="scientific">Propionibacterium phage PHL114N00</name>
    <dbReference type="NCBI Taxonomy" id="1500815"/>
    <lineage>
        <taxon>Viruses</taxon>
        <taxon>Duplodnaviria</taxon>
        <taxon>Heunggongvirae</taxon>
        <taxon>Uroviricota</taxon>
        <taxon>Caudoviricetes</taxon>
        <taxon>Pahexavirus</taxon>
        <taxon>Pahexavirus PHL114L00</taxon>
    </lineage>
</organism>
<name>A0A0E3DNA4_9CAUD</name>
<proteinExistence type="predicted"/>
<dbReference type="EMBL" id="KJ578775">
    <property type="protein sequence ID" value="AII29396.1"/>
    <property type="molecule type" value="Genomic_DNA"/>
</dbReference>
<dbReference type="Proteomes" id="UP000033317">
    <property type="component" value="Genome"/>
</dbReference>
<sequence length="45" mass="4934">MTRVLGRKLPSHTPHTLTPVSLYSFVCSAEGVRRVTLKPLTPGKT</sequence>
<accession>A0A0E3DNA4</accession>
<evidence type="ECO:0000313" key="2">
    <source>
        <dbReference type="Proteomes" id="UP000033317"/>
    </source>
</evidence>